<dbReference type="Gene3D" id="3.30.530.20">
    <property type="match status" value="1"/>
</dbReference>
<keyword evidence="3" id="KW-1185">Reference proteome</keyword>
<organism evidence="2 3">
    <name type="scientific">Brevibacterium daeguense</name>
    <dbReference type="NCBI Taxonomy" id="909936"/>
    <lineage>
        <taxon>Bacteria</taxon>
        <taxon>Bacillati</taxon>
        <taxon>Actinomycetota</taxon>
        <taxon>Actinomycetes</taxon>
        <taxon>Micrococcales</taxon>
        <taxon>Brevibacteriaceae</taxon>
        <taxon>Brevibacterium</taxon>
    </lineage>
</organism>
<feature type="region of interest" description="Disordered" evidence="1">
    <location>
        <begin position="157"/>
        <end position="192"/>
    </location>
</feature>
<name>A0ABP8EFV8_9MICO</name>
<dbReference type="SUPFAM" id="SSF55961">
    <property type="entry name" value="Bet v1-like"/>
    <property type="match status" value="1"/>
</dbReference>
<protein>
    <recommendedName>
        <fullName evidence="4">SRPBCC family protein</fullName>
    </recommendedName>
</protein>
<accession>A0ABP8EFV8</accession>
<evidence type="ECO:0000313" key="2">
    <source>
        <dbReference type="EMBL" id="GAA4282858.1"/>
    </source>
</evidence>
<gene>
    <name evidence="2" type="ORF">GCM10022261_03890</name>
</gene>
<dbReference type="Proteomes" id="UP001501586">
    <property type="component" value="Unassembled WGS sequence"/>
</dbReference>
<dbReference type="RefSeq" id="WP_236864977.1">
    <property type="nucleotide sequence ID" value="NZ_BAABAZ010000004.1"/>
</dbReference>
<sequence length="192" mass="21067">MIQASIITWESGTDLVLDARVSRTPHEIWQHIADPDACAEWFAPFSRSDEDRIVFDFEDDALPAELLVCQEDAHVLLAFEALGQLGLSLKELEDGTRVTVTHTFATVEEAADILAEVGPVWETHLRLLCEVLGEQQTDIREHELYARYEELAAQARDDAAYGAETDTAEPEAAVSDAAEPDAEADGAGEGSR</sequence>
<evidence type="ECO:0000313" key="3">
    <source>
        <dbReference type="Proteomes" id="UP001501586"/>
    </source>
</evidence>
<dbReference type="InterPro" id="IPR023393">
    <property type="entry name" value="START-like_dom_sf"/>
</dbReference>
<evidence type="ECO:0008006" key="4">
    <source>
        <dbReference type="Google" id="ProtNLM"/>
    </source>
</evidence>
<evidence type="ECO:0000256" key="1">
    <source>
        <dbReference type="SAM" id="MobiDB-lite"/>
    </source>
</evidence>
<proteinExistence type="predicted"/>
<comment type="caution">
    <text evidence="2">The sequence shown here is derived from an EMBL/GenBank/DDBJ whole genome shotgun (WGS) entry which is preliminary data.</text>
</comment>
<reference evidence="3" key="1">
    <citation type="journal article" date="2019" name="Int. J. Syst. Evol. Microbiol.">
        <title>The Global Catalogue of Microorganisms (GCM) 10K type strain sequencing project: providing services to taxonomists for standard genome sequencing and annotation.</title>
        <authorList>
            <consortium name="The Broad Institute Genomics Platform"/>
            <consortium name="The Broad Institute Genome Sequencing Center for Infectious Disease"/>
            <person name="Wu L."/>
            <person name="Ma J."/>
        </authorList>
    </citation>
    <scope>NUCLEOTIDE SEQUENCE [LARGE SCALE GENOMIC DNA]</scope>
    <source>
        <strain evidence="3">JCM 17458</strain>
    </source>
</reference>
<dbReference type="EMBL" id="BAABAZ010000004">
    <property type="protein sequence ID" value="GAA4282858.1"/>
    <property type="molecule type" value="Genomic_DNA"/>
</dbReference>